<protein>
    <recommendedName>
        <fullName evidence="2">DUF642 domain-containing protein</fullName>
    </recommendedName>
</protein>
<keyword evidence="1" id="KW-0732">Signal</keyword>
<evidence type="ECO:0000259" key="2">
    <source>
        <dbReference type="Pfam" id="PF04862"/>
    </source>
</evidence>
<feature type="signal peptide" evidence="1">
    <location>
        <begin position="1"/>
        <end position="23"/>
    </location>
</feature>
<keyword evidence="4" id="KW-1185">Reference proteome</keyword>
<sequence length="281" mass="30962">MRSRMIACIVLLWAAFCASLGMSSQDRVSSLVETKTGWRFEDDIEVFDGSVAPAPAPEMPKNFIWLLNSDFELIIVPTSNTVLASVTDTTLIPNWLPGGNGVQILQSSTYQMSSFSPSVFAIHLNNPAANSTQGSISTQNLTANPHPATLYTVQYDCARHPDGPLNLLPTLKISSMTGLTLNYYTLRMAKYNDTDTRKRITWTRQSFLFMGTGAQTSIKFESMSELYGPIIDNVVLLKGVHILHSDSAPTLGSTLPLWQRMCSIFTVVALMLTAHQKPYSS</sequence>
<dbReference type="OrthoDB" id="1935904at2759"/>
<evidence type="ECO:0000313" key="3">
    <source>
        <dbReference type="EMBL" id="KAG0579203.1"/>
    </source>
</evidence>
<proteinExistence type="predicted"/>
<organism evidence="3 4">
    <name type="scientific">Ceratodon purpureus</name>
    <name type="common">Fire moss</name>
    <name type="synonym">Dicranum purpureum</name>
    <dbReference type="NCBI Taxonomy" id="3225"/>
    <lineage>
        <taxon>Eukaryota</taxon>
        <taxon>Viridiplantae</taxon>
        <taxon>Streptophyta</taxon>
        <taxon>Embryophyta</taxon>
        <taxon>Bryophyta</taxon>
        <taxon>Bryophytina</taxon>
        <taxon>Bryopsida</taxon>
        <taxon>Dicranidae</taxon>
        <taxon>Pseudoditrichales</taxon>
        <taxon>Ditrichaceae</taxon>
        <taxon>Ceratodon</taxon>
    </lineage>
</organism>
<dbReference type="EMBL" id="CM026424">
    <property type="protein sequence ID" value="KAG0579203.1"/>
    <property type="molecule type" value="Genomic_DNA"/>
</dbReference>
<evidence type="ECO:0000313" key="4">
    <source>
        <dbReference type="Proteomes" id="UP000822688"/>
    </source>
</evidence>
<gene>
    <name evidence="3" type="ORF">KC19_4G081300</name>
</gene>
<name>A0A8T0I9P4_CERPU</name>
<dbReference type="Pfam" id="PF04862">
    <property type="entry name" value="DUF642"/>
    <property type="match status" value="1"/>
</dbReference>
<feature type="domain" description="DUF642" evidence="2">
    <location>
        <begin position="66"/>
        <end position="235"/>
    </location>
</feature>
<dbReference type="Proteomes" id="UP000822688">
    <property type="component" value="Chromosome 4"/>
</dbReference>
<evidence type="ECO:0000256" key="1">
    <source>
        <dbReference type="SAM" id="SignalP"/>
    </source>
</evidence>
<dbReference type="InterPro" id="IPR006946">
    <property type="entry name" value="DGR2-like_dom"/>
</dbReference>
<feature type="chain" id="PRO_5035917229" description="DUF642 domain-containing protein" evidence="1">
    <location>
        <begin position="24"/>
        <end position="281"/>
    </location>
</feature>
<dbReference type="AlphaFoldDB" id="A0A8T0I9P4"/>
<accession>A0A8T0I9P4</accession>
<reference evidence="3" key="1">
    <citation type="submission" date="2020-06" db="EMBL/GenBank/DDBJ databases">
        <title>WGS assembly of Ceratodon purpureus strain R40.</title>
        <authorList>
            <person name="Carey S.B."/>
            <person name="Jenkins J."/>
            <person name="Shu S."/>
            <person name="Lovell J.T."/>
            <person name="Sreedasyam A."/>
            <person name="Maumus F."/>
            <person name="Tiley G.P."/>
            <person name="Fernandez-Pozo N."/>
            <person name="Barry K."/>
            <person name="Chen C."/>
            <person name="Wang M."/>
            <person name="Lipzen A."/>
            <person name="Daum C."/>
            <person name="Saski C.A."/>
            <person name="Payton A.C."/>
            <person name="Mcbreen J.C."/>
            <person name="Conrad R.E."/>
            <person name="Kollar L.M."/>
            <person name="Olsson S."/>
            <person name="Huttunen S."/>
            <person name="Landis J.B."/>
            <person name="Wickett N.J."/>
            <person name="Johnson M.G."/>
            <person name="Rensing S.A."/>
            <person name="Grimwood J."/>
            <person name="Schmutz J."/>
            <person name="Mcdaniel S.F."/>
        </authorList>
    </citation>
    <scope>NUCLEOTIDE SEQUENCE</scope>
    <source>
        <strain evidence="3">R40</strain>
    </source>
</reference>
<comment type="caution">
    <text evidence="3">The sequence shown here is derived from an EMBL/GenBank/DDBJ whole genome shotgun (WGS) entry which is preliminary data.</text>
</comment>